<accession>A0A183GAL1</accession>
<gene>
    <name evidence="1" type="ORF">HPBE_LOCUS19064</name>
</gene>
<keyword evidence="2" id="KW-1185">Reference proteome</keyword>
<sequence>MFSHKMGPGEIEEGGLREVSRMIAISTSKRGPTADTPMQCPAHVLRDVKWSTLL</sequence>
<dbReference type="Proteomes" id="UP000050761">
    <property type="component" value="Unassembled WGS sequence"/>
</dbReference>
<reference evidence="3" key="2">
    <citation type="submission" date="2019-09" db="UniProtKB">
        <authorList>
            <consortium name="WormBaseParasite"/>
        </authorList>
    </citation>
    <scope>IDENTIFICATION</scope>
</reference>
<protein>
    <submittedName>
        <fullName evidence="1 3">Uncharacterized protein</fullName>
    </submittedName>
</protein>
<name>A0A183GAL1_HELPZ</name>
<proteinExistence type="predicted"/>
<organism evidence="2 3">
    <name type="scientific">Heligmosomoides polygyrus</name>
    <name type="common">Parasitic roundworm</name>
    <dbReference type="NCBI Taxonomy" id="6339"/>
    <lineage>
        <taxon>Eukaryota</taxon>
        <taxon>Metazoa</taxon>
        <taxon>Ecdysozoa</taxon>
        <taxon>Nematoda</taxon>
        <taxon>Chromadorea</taxon>
        <taxon>Rhabditida</taxon>
        <taxon>Rhabditina</taxon>
        <taxon>Rhabditomorpha</taxon>
        <taxon>Strongyloidea</taxon>
        <taxon>Heligmosomidae</taxon>
        <taxon>Heligmosomoides</taxon>
    </lineage>
</organism>
<accession>A0A3P8AHY3</accession>
<evidence type="ECO:0000313" key="1">
    <source>
        <dbReference type="EMBL" id="VDP13922.1"/>
    </source>
</evidence>
<evidence type="ECO:0000313" key="2">
    <source>
        <dbReference type="Proteomes" id="UP000050761"/>
    </source>
</evidence>
<dbReference type="EMBL" id="UZAH01031109">
    <property type="protein sequence ID" value="VDP13922.1"/>
    <property type="molecule type" value="Genomic_DNA"/>
</dbReference>
<dbReference type="AlphaFoldDB" id="A0A183GAL1"/>
<dbReference type="WBParaSite" id="HPBE_0001906501-mRNA-1">
    <property type="protein sequence ID" value="HPBE_0001906501-mRNA-1"/>
    <property type="gene ID" value="HPBE_0001906501"/>
</dbReference>
<evidence type="ECO:0000313" key="3">
    <source>
        <dbReference type="WBParaSite" id="HPBE_0001906501-mRNA-1"/>
    </source>
</evidence>
<reference evidence="1 2" key="1">
    <citation type="submission" date="2018-11" db="EMBL/GenBank/DDBJ databases">
        <authorList>
            <consortium name="Pathogen Informatics"/>
        </authorList>
    </citation>
    <scope>NUCLEOTIDE SEQUENCE [LARGE SCALE GENOMIC DNA]</scope>
</reference>